<dbReference type="PANTHER" id="PTHR22765">
    <property type="entry name" value="RING FINGER AND PROTEASE ASSOCIATED DOMAIN-CONTAINING"/>
    <property type="match status" value="1"/>
</dbReference>
<dbReference type="AlphaFoldDB" id="A0A8S9PSX0"/>
<dbReference type="Proteomes" id="UP000712600">
    <property type="component" value="Unassembled WGS sequence"/>
</dbReference>
<keyword evidence="1" id="KW-0479">Metal-binding</keyword>
<evidence type="ECO:0000259" key="3">
    <source>
        <dbReference type="PROSITE" id="PS50089"/>
    </source>
</evidence>
<dbReference type="PANTHER" id="PTHR22765:SF396">
    <property type="entry name" value="RING_U-BOX SUPERFAMILY PROTEIN"/>
    <property type="match status" value="1"/>
</dbReference>
<dbReference type="GO" id="GO:0008270">
    <property type="term" value="F:zinc ion binding"/>
    <property type="evidence" value="ECO:0007669"/>
    <property type="project" value="UniProtKB-KW"/>
</dbReference>
<keyword evidence="1" id="KW-0862">Zinc</keyword>
<sequence length="264" mass="30105">MNNNNNSRSSYYDAPNQSDRYGLVTRSLGRPVPSFSSRNAWSMSDLVSRVMAKNVLASFNGVLMSLKTVVLGRDSIPHQTPIRTSNNSRRQHLEALRQAVHNQHGRHESNSRSASSQAREEDHVLKHLTKQTCNPVRKSQLLRNLSLYYKNKNSGSGNSRSPQGYSGEEDDEKRCTVCLEDFEPKETVMVTPCKHMFHEDCIVPWLKSKGQCPLCRYVILKPTRRDYSPGFSGDMTVNDLFTLQLISVVRAMEESFLFGYPRRM</sequence>
<evidence type="ECO:0000256" key="1">
    <source>
        <dbReference type="PROSITE-ProRule" id="PRU00175"/>
    </source>
</evidence>
<gene>
    <name evidence="4" type="ORF">F2Q69_00049456</name>
</gene>
<evidence type="ECO:0000256" key="2">
    <source>
        <dbReference type="SAM" id="MobiDB-lite"/>
    </source>
</evidence>
<feature type="region of interest" description="Disordered" evidence="2">
    <location>
        <begin position="99"/>
        <end position="122"/>
    </location>
</feature>
<dbReference type="PROSITE" id="PS50089">
    <property type="entry name" value="ZF_RING_2"/>
    <property type="match status" value="1"/>
</dbReference>
<reference evidence="4" key="1">
    <citation type="submission" date="2019-12" db="EMBL/GenBank/DDBJ databases">
        <title>Genome sequencing and annotation of Brassica cretica.</title>
        <authorList>
            <person name="Studholme D.J."/>
            <person name="Sarris P."/>
        </authorList>
    </citation>
    <scope>NUCLEOTIDE SEQUENCE</scope>
    <source>
        <strain evidence="4">PFS-109/04</strain>
        <tissue evidence="4">Leaf</tissue>
    </source>
</reference>
<dbReference type="InterPro" id="IPR013083">
    <property type="entry name" value="Znf_RING/FYVE/PHD"/>
</dbReference>
<evidence type="ECO:0000313" key="4">
    <source>
        <dbReference type="EMBL" id="KAF3523969.1"/>
    </source>
</evidence>
<comment type="caution">
    <text evidence="4">The sequence shown here is derived from an EMBL/GenBank/DDBJ whole genome shotgun (WGS) entry which is preliminary data.</text>
</comment>
<protein>
    <recommendedName>
        <fullName evidence="3">RING-type domain-containing protein</fullName>
    </recommendedName>
</protein>
<organism evidence="4 5">
    <name type="scientific">Brassica cretica</name>
    <name type="common">Mustard</name>
    <dbReference type="NCBI Taxonomy" id="69181"/>
    <lineage>
        <taxon>Eukaryota</taxon>
        <taxon>Viridiplantae</taxon>
        <taxon>Streptophyta</taxon>
        <taxon>Embryophyta</taxon>
        <taxon>Tracheophyta</taxon>
        <taxon>Spermatophyta</taxon>
        <taxon>Magnoliopsida</taxon>
        <taxon>eudicotyledons</taxon>
        <taxon>Gunneridae</taxon>
        <taxon>Pentapetalae</taxon>
        <taxon>rosids</taxon>
        <taxon>malvids</taxon>
        <taxon>Brassicales</taxon>
        <taxon>Brassicaceae</taxon>
        <taxon>Brassiceae</taxon>
        <taxon>Brassica</taxon>
    </lineage>
</organism>
<feature type="domain" description="RING-type" evidence="3">
    <location>
        <begin position="175"/>
        <end position="216"/>
    </location>
</feature>
<proteinExistence type="predicted"/>
<keyword evidence="1" id="KW-0863">Zinc-finger</keyword>
<name>A0A8S9PSX0_BRACR</name>
<dbReference type="EMBL" id="QGKX02001347">
    <property type="protein sequence ID" value="KAF3523969.1"/>
    <property type="molecule type" value="Genomic_DNA"/>
</dbReference>
<dbReference type="GO" id="GO:0061630">
    <property type="term" value="F:ubiquitin protein ligase activity"/>
    <property type="evidence" value="ECO:0007669"/>
    <property type="project" value="TreeGrafter"/>
</dbReference>
<dbReference type="SUPFAM" id="SSF57850">
    <property type="entry name" value="RING/U-box"/>
    <property type="match status" value="1"/>
</dbReference>
<dbReference type="GO" id="GO:0006511">
    <property type="term" value="P:ubiquitin-dependent protein catabolic process"/>
    <property type="evidence" value="ECO:0007669"/>
    <property type="project" value="TreeGrafter"/>
</dbReference>
<dbReference type="InterPro" id="IPR051826">
    <property type="entry name" value="E3_ubiquitin-ligase_domain"/>
</dbReference>
<dbReference type="InterPro" id="IPR001841">
    <property type="entry name" value="Znf_RING"/>
</dbReference>
<dbReference type="Gene3D" id="3.30.40.10">
    <property type="entry name" value="Zinc/RING finger domain, C3HC4 (zinc finger)"/>
    <property type="match status" value="1"/>
</dbReference>
<dbReference type="FunFam" id="3.30.40.10:FF:000468">
    <property type="entry name" value="RING/U-box superfamily protein"/>
    <property type="match status" value="1"/>
</dbReference>
<dbReference type="SMART" id="SM00184">
    <property type="entry name" value="RING"/>
    <property type="match status" value="1"/>
</dbReference>
<evidence type="ECO:0000313" key="5">
    <source>
        <dbReference type="Proteomes" id="UP000712600"/>
    </source>
</evidence>
<dbReference type="Pfam" id="PF13639">
    <property type="entry name" value="zf-RING_2"/>
    <property type="match status" value="1"/>
</dbReference>
<accession>A0A8S9PSX0</accession>